<reference evidence="1 2" key="1">
    <citation type="submission" date="2019-08" db="EMBL/GenBank/DDBJ databases">
        <title>Archangium and Cystobacter genomes.</title>
        <authorList>
            <person name="Chen I.-C.K."/>
            <person name="Wielgoss S."/>
        </authorList>
    </citation>
    <scope>NUCLEOTIDE SEQUENCE [LARGE SCALE GENOMIC DNA]</scope>
    <source>
        <strain evidence="1 2">Cbm 6</strain>
    </source>
</reference>
<sequence length="240" mass="27239">MRFYRLDSAPYESLRYSGEYSANRKWGLPGLQCPTCGGCVVDDSEVYPEVDLSSLPEARQLEKAWLEEDLERFKRLREMVRPLVPVGAPLLAGAGFGPLVGSARGNFAQLHMLYGDRVIIRRDALEQLQSEGLRGLKGCRTGLRFRQRNAPELMELDVVRYGLFHPDCLPPGKAEPCETCSGYDFSMPKKPLLDGASLPEHLDVFRLRNFTSVIVISERFADTLRRLNFEEFSLRELPVR</sequence>
<dbReference type="Pfam" id="PF09535">
    <property type="entry name" value="Gmx_para_CXXCG"/>
    <property type="match status" value="1"/>
</dbReference>
<dbReference type="InterPro" id="IPR011750">
    <property type="entry name" value="Gmx_para_CXXCG"/>
</dbReference>
<dbReference type="Proteomes" id="UP001611383">
    <property type="component" value="Chromosome"/>
</dbReference>
<protein>
    <recommendedName>
        <fullName evidence="3">Double-CXXCG motif protein</fullName>
    </recommendedName>
</protein>
<evidence type="ECO:0000313" key="1">
    <source>
        <dbReference type="EMBL" id="WNG42876.1"/>
    </source>
</evidence>
<accession>A0ABY9WPH4</accession>
<dbReference type="EMBL" id="CP043494">
    <property type="protein sequence ID" value="WNG42876.1"/>
    <property type="molecule type" value="Genomic_DNA"/>
</dbReference>
<name>A0ABY9WPH4_9BACT</name>
<dbReference type="RefSeq" id="WP_395813053.1">
    <property type="nucleotide sequence ID" value="NZ_CP043494.1"/>
</dbReference>
<gene>
    <name evidence="1" type="ORF">F0U60_01295</name>
</gene>
<evidence type="ECO:0000313" key="2">
    <source>
        <dbReference type="Proteomes" id="UP001611383"/>
    </source>
</evidence>
<organism evidence="1 2">
    <name type="scientific">Archangium minus</name>
    <dbReference type="NCBI Taxonomy" id="83450"/>
    <lineage>
        <taxon>Bacteria</taxon>
        <taxon>Pseudomonadati</taxon>
        <taxon>Myxococcota</taxon>
        <taxon>Myxococcia</taxon>
        <taxon>Myxococcales</taxon>
        <taxon>Cystobacterineae</taxon>
        <taxon>Archangiaceae</taxon>
        <taxon>Archangium</taxon>
    </lineage>
</organism>
<evidence type="ECO:0008006" key="3">
    <source>
        <dbReference type="Google" id="ProtNLM"/>
    </source>
</evidence>
<keyword evidence="2" id="KW-1185">Reference proteome</keyword>
<proteinExistence type="predicted"/>
<dbReference type="NCBIfam" id="TIGR02264">
    <property type="entry name" value="gmx_para_CXXCG"/>
    <property type="match status" value="1"/>
</dbReference>